<feature type="signal peptide" evidence="5">
    <location>
        <begin position="1"/>
        <end position="21"/>
    </location>
</feature>
<dbReference type="Proteomes" id="UP000011991">
    <property type="component" value="Unassembled WGS sequence"/>
</dbReference>
<dbReference type="Gene3D" id="2.70.98.10">
    <property type="match status" value="1"/>
</dbReference>
<comment type="subcellular location">
    <subcellularLocation>
        <location evidence="1">Periplasm</location>
    </subcellularLocation>
</comment>
<dbReference type="PANTHER" id="PTHR30504:SF2">
    <property type="entry name" value="GLUCANS BIOSYNTHESIS PROTEIN G"/>
    <property type="match status" value="1"/>
</dbReference>
<evidence type="ECO:0000313" key="7">
    <source>
        <dbReference type="EMBL" id="EMI19330.1"/>
    </source>
</evidence>
<evidence type="ECO:0000256" key="5">
    <source>
        <dbReference type="SAM" id="SignalP"/>
    </source>
</evidence>
<organism evidence="7 8">
    <name type="scientific">Rhodopirellula maiorica SM1</name>
    <dbReference type="NCBI Taxonomy" id="1265738"/>
    <lineage>
        <taxon>Bacteria</taxon>
        <taxon>Pseudomonadati</taxon>
        <taxon>Planctomycetota</taxon>
        <taxon>Planctomycetia</taxon>
        <taxon>Pirellulales</taxon>
        <taxon>Pirellulaceae</taxon>
        <taxon>Novipirellula</taxon>
    </lineage>
</organism>
<dbReference type="InterPro" id="IPR013783">
    <property type="entry name" value="Ig-like_fold"/>
</dbReference>
<dbReference type="SUPFAM" id="SSF74650">
    <property type="entry name" value="Galactose mutarotase-like"/>
    <property type="match status" value="1"/>
</dbReference>
<keyword evidence="5" id="KW-0732">Signal</keyword>
<evidence type="ECO:0000313" key="8">
    <source>
        <dbReference type="Proteomes" id="UP000011991"/>
    </source>
</evidence>
<feature type="domain" description="Glucan biosynthesis periplasmic MdoG C-terminal" evidence="6">
    <location>
        <begin position="44"/>
        <end position="512"/>
    </location>
</feature>
<evidence type="ECO:0000256" key="3">
    <source>
        <dbReference type="ARBA" id="ARBA00009284"/>
    </source>
</evidence>
<dbReference type="AlphaFoldDB" id="M5RJ69"/>
<dbReference type="InterPro" id="IPR014438">
    <property type="entry name" value="Glucan_biosyn_MdoG/MdoD"/>
</dbReference>
<evidence type="ECO:0000259" key="6">
    <source>
        <dbReference type="Pfam" id="PF04349"/>
    </source>
</evidence>
<dbReference type="Pfam" id="PF04349">
    <property type="entry name" value="MdoG"/>
    <property type="match status" value="1"/>
</dbReference>
<comment type="caution">
    <text evidence="7">The sequence shown here is derived from an EMBL/GenBank/DDBJ whole genome shotgun (WGS) entry which is preliminary data.</text>
</comment>
<comment type="pathway">
    <text evidence="2">Glycan metabolism; osmoregulated periplasmic glucan (OPG) biosynthesis.</text>
</comment>
<keyword evidence="4" id="KW-0574">Periplasm</keyword>
<dbReference type="Gene3D" id="2.60.40.10">
    <property type="entry name" value="Immunoglobulins"/>
    <property type="match status" value="1"/>
</dbReference>
<dbReference type="InterPro" id="IPR007444">
    <property type="entry name" value="Glucan_biosyn_MdoG_C"/>
</dbReference>
<dbReference type="RefSeq" id="WP_008698812.1">
    <property type="nucleotide sequence ID" value="NZ_ANOG01000538.1"/>
</dbReference>
<dbReference type="InterPro" id="IPR014718">
    <property type="entry name" value="GH-type_carb-bd"/>
</dbReference>
<name>M5RJ69_9BACT</name>
<reference evidence="7 8" key="1">
    <citation type="journal article" date="2013" name="Mar. Genomics">
        <title>Expression of sulfatases in Rhodopirellula baltica and the diversity of sulfatases in the genus Rhodopirellula.</title>
        <authorList>
            <person name="Wegner C.E."/>
            <person name="Richter-Heitmann T."/>
            <person name="Klindworth A."/>
            <person name="Klockow C."/>
            <person name="Richter M."/>
            <person name="Achstetter T."/>
            <person name="Glockner F.O."/>
            <person name="Harder J."/>
        </authorList>
    </citation>
    <scope>NUCLEOTIDE SEQUENCE [LARGE SCALE GENOMIC DNA]</scope>
    <source>
        <strain evidence="7 8">SM1</strain>
    </source>
</reference>
<sequence length="531" mass="59739">MLRLFTALSLLLALFAGITPADSPRRPVNLSQSRQSAAATQITSFAELKALAAATAKNEFQPRAEPPTALSQMSYEQYRDIQYRPEKAVWWKDGLPFWLETFHRGFVQRDRVSLYTNEKGVSHEVPFSSRNFLYRTPIAEKVVRDSGHAGIKIAGRFPGQGDGQEMLTFLGSSYFRGRSADTVYGASARGLAVDIALNRDEEFPFFKSFWVQRPKPDDEQLSILALMDSRSVSGAYQFTLTPGTTETTVDVKCSLYFRSLPEKIGVAPLTSMWMWGDGLMGPPLDNRPAVHDSDGLLIQTENDGWTWRAFARQSYPSVSQFRVDKLAGFGVLQRNRAFYHFDDHNAQYHNRPSVWVRPKRGWENGVVELLELPGAHEGIDNIGVYWIPDQKPTLDTPLDLDYQVSFFPGDRSDQTEVARATYFDVQRQDGLIAMDIRFAGDVMARRSDGTVDVDVTTVRGEVISASADRTDTGDWIAHVLLRPTEDAPVELGVTLVDASTDAKQKLSERFVYLCPATEPTFEYPQVYTRKE</sequence>
<dbReference type="GO" id="GO:0003824">
    <property type="term" value="F:catalytic activity"/>
    <property type="evidence" value="ECO:0007669"/>
    <property type="project" value="InterPro"/>
</dbReference>
<dbReference type="EMBL" id="ANOG01000538">
    <property type="protein sequence ID" value="EMI19330.1"/>
    <property type="molecule type" value="Genomic_DNA"/>
</dbReference>
<dbReference type="GO" id="GO:0030288">
    <property type="term" value="C:outer membrane-bounded periplasmic space"/>
    <property type="evidence" value="ECO:0007669"/>
    <property type="project" value="TreeGrafter"/>
</dbReference>
<comment type="similarity">
    <text evidence="3">Belongs to the OpgD/OpgG family.</text>
</comment>
<dbReference type="PANTHER" id="PTHR30504">
    <property type="entry name" value="GLUCANS BIOSYNTHESIS PROTEIN"/>
    <property type="match status" value="1"/>
</dbReference>
<dbReference type="InterPro" id="IPR011013">
    <property type="entry name" value="Gal_mutarotase_sf_dom"/>
</dbReference>
<evidence type="ECO:0000256" key="2">
    <source>
        <dbReference type="ARBA" id="ARBA00005001"/>
    </source>
</evidence>
<evidence type="ECO:0000256" key="1">
    <source>
        <dbReference type="ARBA" id="ARBA00004418"/>
    </source>
</evidence>
<accession>M5RJ69</accession>
<feature type="chain" id="PRO_5004070741" evidence="5">
    <location>
        <begin position="22"/>
        <end position="531"/>
    </location>
</feature>
<dbReference type="GO" id="GO:0051274">
    <property type="term" value="P:beta-glucan biosynthetic process"/>
    <property type="evidence" value="ECO:0007669"/>
    <property type="project" value="TreeGrafter"/>
</dbReference>
<dbReference type="PATRIC" id="fig|1265738.3.peg.3719"/>
<dbReference type="GO" id="GO:0030246">
    <property type="term" value="F:carbohydrate binding"/>
    <property type="evidence" value="ECO:0007669"/>
    <property type="project" value="InterPro"/>
</dbReference>
<dbReference type="OrthoDB" id="335750at2"/>
<keyword evidence="8" id="KW-1185">Reference proteome</keyword>
<dbReference type="UniPathway" id="UPA00637"/>
<proteinExistence type="inferred from homology"/>
<protein>
    <submittedName>
        <fullName evidence="7">Periplasmic glucan biosynthesis protein MdoG</fullName>
    </submittedName>
</protein>
<dbReference type="PIRSF" id="PIRSF006281">
    <property type="entry name" value="MdoG"/>
    <property type="match status" value="1"/>
</dbReference>
<gene>
    <name evidence="7" type="ORF">RMSM_03717</name>
</gene>
<evidence type="ECO:0000256" key="4">
    <source>
        <dbReference type="ARBA" id="ARBA00022764"/>
    </source>
</evidence>